<sequence length="251" mass="28549">MGRGKFKGKPTGQRQFSTPEDILAGTSRRPRTFKREQAEHVEEVSEDEAAGEESGEESGEELEEKSEQRRKGTQGLIEINNPNLVKAKNLKAKDVDFGKTTELSRREREELEKQRAHERYMQLQEQGKTEKARLDLERLALIRQQRAEAAKKREEEKAESGHTSTKFSNHKVRYPNPPDAANPDPATLREQWRFAIKQYSRWYSHAWGTAIFAGLSFFALGWIVKGSNPLPSFKGDSNDAASHDSDGHKAK</sequence>
<evidence type="ECO:0000313" key="1">
    <source>
        <dbReference type="EMBL" id="KAH9797174.1"/>
    </source>
</evidence>
<dbReference type="Proteomes" id="UP000829398">
    <property type="component" value="Chromosome 2"/>
</dbReference>
<accession>A0ACB8NGI1</accession>
<name>A0ACB8NGI1_CITSI</name>
<reference evidence="2" key="1">
    <citation type="journal article" date="2023" name="Hortic. Res.">
        <title>A chromosome-level phased genome enabling allele-level studies in sweet orange: a case study on citrus Huanglongbing tolerance.</title>
        <authorList>
            <person name="Wu B."/>
            <person name="Yu Q."/>
            <person name="Deng Z."/>
            <person name="Duan Y."/>
            <person name="Luo F."/>
            <person name="Gmitter F. Jr."/>
        </authorList>
    </citation>
    <scope>NUCLEOTIDE SEQUENCE [LARGE SCALE GENOMIC DNA]</scope>
    <source>
        <strain evidence="2">cv. Valencia</strain>
    </source>
</reference>
<evidence type="ECO:0000313" key="2">
    <source>
        <dbReference type="Proteomes" id="UP000829398"/>
    </source>
</evidence>
<keyword evidence="2" id="KW-1185">Reference proteome</keyword>
<protein>
    <submittedName>
        <fullName evidence="1">PP28 domain-containing protein</fullName>
    </submittedName>
</protein>
<comment type="caution">
    <text evidence="1">The sequence shown here is derived from an EMBL/GenBank/DDBJ whole genome shotgun (WGS) entry which is preliminary data.</text>
</comment>
<organism evidence="1 2">
    <name type="scientific">Citrus sinensis</name>
    <name type="common">Sweet orange</name>
    <name type="synonym">Citrus aurantium var. sinensis</name>
    <dbReference type="NCBI Taxonomy" id="2711"/>
    <lineage>
        <taxon>Eukaryota</taxon>
        <taxon>Viridiplantae</taxon>
        <taxon>Streptophyta</taxon>
        <taxon>Embryophyta</taxon>
        <taxon>Tracheophyta</taxon>
        <taxon>Spermatophyta</taxon>
        <taxon>Magnoliopsida</taxon>
        <taxon>eudicotyledons</taxon>
        <taxon>Gunneridae</taxon>
        <taxon>Pentapetalae</taxon>
        <taxon>rosids</taxon>
        <taxon>malvids</taxon>
        <taxon>Sapindales</taxon>
        <taxon>Rutaceae</taxon>
        <taxon>Aurantioideae</taxon>
        <taxon>Citrus</taxon>
    </lineage>
</organism>
<gene>
    <name evidence="1" type="ORF">KPL71_005779</name>
</gene>
<proteinExistence type="predicted"/>
<dbReference type="EMBL" id="CM039171">
    <property type="protein sequence ID" value="KAH9797174.1"/>
    <property type="molecule type" value="Genomic_DNA"/>
</dbReference>